<dbReference type="GO" id="GO:0006281">
    <property type="term" value="P:DNA repair"/>
    <property type="evidence" value="ECO:0007669"/>
    <property type="project" value="UniProtKB-KW"/>
</dbReference>
<keyword evidence="6" id="KW-0068">Autocatalytic cleavage</keyword>
<keyword evidence="8" id="KW-0238">DNA-binding</keyword>
<dbReference type="InterPro" id="IPR050077">
    <property type="entry name" value="LexA_repressor"/>
</dbReference>
<evidence type="ECO:0000256" key="11">
    <source>
        <dbReference type="ARBA" id="ARBA00023236"/>
    </source>
</evidence>
<evidence type="ECO:0000256" key="8">
    <source>
        <dbReference type="ARBA" id="ARBA00023125"/>
    </source>
</evidence>
<keyword evidence="13" id="KW-0645">Protease</keyword>
<dbReference type="InterPro" id="IPR036286">
    <property type="entry name" value="LexA/Signal_pep-like_sf"/>
</dbReference>
<name>A0A3B0WX24_9ZZZZ</name>
<dbReference type="FunFam" id="2.10.109.10:FF:000001">
    <property type="entry name" value="LexA repressor"/>
    <property type="match status" value="1"/>
</dbReference>
<dbReference type="AlphaFoldDB" id="A0A3B0WX24"/>
<dbReference type="GO" id="GO:0006260">
    <property type="term" value="P:DNA replication"/>
    <property type="evidence" value="ECO:0007669"/>
    <property type="project" value="UniProtKB-KW"/>
</dbReference>
<keyword evidence="4" id="KW-0227">DNA damage</keyword>
<keyword evidence="5 13" id="KW-0378">Hydrolase</keyword>
<keyword evidence="10" id="KW-0234">DNA repair</keyword>
<dbReference type="InterPro" id="IPR006200">
    <property type="entry name" value="LexA"/>
</dbReference>
<dbReference type="InterPro" id="IPR006197">
    <property type="entry name" value="Peptidase_S24_LexA"/>
</dbReference>
<evidence type="ECO:0000256" key="1">
    <source>
        <dbReference type="ARBA" id="ARBA00007484"/>
    </source>
</evidence>
<feature type="domain" description="Peptidase S24/S26A/S26B/S26C" evidence="12">
    <location>
        <begin position="55"/>
        <end position="167"/>
    </location>
</feature>
<dbReference type="PRINTS" id="PR00726">
    <property type="entry name" value="LEXASERPTASE"/>
</dbReference>
<evidence type="ECO:0000256" key="6">
    <source>
        <dbReference type="ARBA" id="ARBA00022813"/>
    </source>
</evidence>
<evidence type="ECO:0000256" key="10">
    <source>
        <dbReference type="ARBA" id="ARBA00023204"/>
    </source>
</evidence>
<evidence type="ECO:0000256" key="4">
    <source>
        <dbReference type="ARBA" id="ARBA00022763"/>
    </source>
</evidence>
<reference evidence="13" key="1">
    <citation type="submission" date="2018-06" db="EMBL/GenBank/DDBJ databases">
        <authorList>
            <person name="Zhirakovskaya E."/>
        </authorList>
    </citation>
    <scope>NUCLEOTIDE SEQUENCE</scope>
</reference>
<organism evidence="13">
    <name type="scientific">hydrothermal vent metagenome</name>
    <dbReference type="NCBI Taxonomy" id="652676"/>
    <lineage>
        <taxon>unclassified sequences</taxon>
        <taxon>metagenomes</taxon>
        <taxon>ecological metagenomes</taxon>
    </lineage>
</organism>
<evidence type="ECO:0000256" key="5">
    <source>
        <dbReference type="ARBA" id="ARBA00022801"/>
    </source>
</evidence>
<dbReference type="InterPro" id="IPR015927">
    <property type="entry name" value="Peptidase_S24_S26A/B/C"/>
</dbReference>
<dbReference type="CDD" id="cd06529">
    <property type="entry name" value="S24_LexA-like"/>
    <property type="match status" value="1"/>
</dbReference>
<dbReference type="Gene3D" id="2.10.109.10">
    <property type="entry name" value="Umud Fragment, subunit A"/>
    <property type="match status" value="1"/>
</dbReference>
<sequence>MLLIKAHHILNNNNKNTMNNISLLLPKNRRPIWTPGLETIDGSIDNELTSYIEIPLLGKITAGKPIERVEHDEKIKVPANMVRKDTYALKVSGHSMIDDNIQDGDIIIVEKKQSAENGQSVVALINSEQVTLKKFFIEADGIRLQPANPEMEAILLKNEEVQVLGVVTGIIRQFE</sequence>
<dbReference type="SUPFAM" id="SSF51306">
    <property type="entry name" value="LexA/Signal peptidase"/>
    <property type="match status" value="1"/>
</dbReference>
<comment type="similarity">
    <text evidence="1">Belongs to the peptidase S24 family.</text>
</comment>
<dbReference type="PANTHER" id="PTHR33516">
    <property type="entry name" value="LEXA REPRESSOR"/>
    <property type="match status" value="1"/>
</dbReference>
<proteinExistence type="inferred from homology"/>
<keyword evidence="11" id="KW-0742">SOS response</keyword>
<dbReference type="GO" id="GO:0006508">
    <property type="term" value="P:proteolysis"/>
    <property type="evidence" value="ECO:0007669"/>
    <property type="project" value="UniProtKB-KW"/>
</dbReference>
<dbReference type="GO" id="GO:0003677">
    <property type="term" value="F:DNA binding"/>
    <property type="evidence" value="ECO:0007669"/>
    <property type="project" value="UniProtKB-KW"/>
</dbReference>
<keyword evidence="3" id="KW-0235">DNA replication</keyword>
<gene>
    <name evidence="13" type="ORF">MNBD_GAMMA06-1039</name>
</gene>
<dbReference type="GO" id="GO:0045892">
    <property type="term" value="P:negative regulation of DNA-templated transcription"/>
    <property type="evidence" value="ECO:0007669"/>
    <property type="project" value="InterPro"/>
</dbReference>
<dbReference type="GO" id="GO:0009432">
    <property type="term" value="P:SOS response"/>
    <property type="evidence" value="ECO:0007669"/>
    <property type="project" value="UniProtKB-KW"/>
</dbReference>
<dbReference type="InterPro" id="IPR039418">
    <property type="entry name" value="LexA-like"/>
</dbReference>
<evidence type="ECO:0000256" key="9">
    <source>
        <dbReference type="ARBA" id="ARBA00023163"/>
    </source>
</evidence>
<keyword evidence="2" id="KW-0678">Repressor</keyword>
<dbReference type="Pfam" id="PF00717">
    <property type="entry name" value="Peptidase_S24"/>
    <property type="match status" value="1"/>
</dbReference>
<dbReference type="EMBL" id="UOFD01000087">
    <property type="protein sequence ID" value="VAW55257.1"/>
    <property type="molecule type" value="Genomic_DNA"/>
</dbReference>
<evidence type="ECO:0000259" key="12">
    <source>
        <dbReference type="Pfam" id="PF00717"/>
    </source>
</evidence>
<accession>A0A3B0WX24</accession>
<dbReference type="EC" id="3.4.21.88" evidence="13"/>
<evidence type="ECO:0000256" key="2">
    <source>
        <dbReference type="ARBA" id="ARBA00022491"/>
    </source>
</evidence>
<evidence type="ECO:0000313" key="13">
    <source>
        <dbReference type="EMBL" id="VAW55257.1"/>
    </source>
</evidence>
<evidence type="ECO:0000256" key="3">
    <source>
        <dbReference type="ARBA" id="ARBA00022705"/>
    </source>
</evidence>
<dbReference type="PANTHER" id="PTHR33516:SF2">
    <property type="entry name" value="LEXA REPRESSOR-RELATED"/>
    <property type="match status" value="1"/>
</dbReference>
<keyword evidence="9" id="KW-0804">Transcription</keyword>
<dbReference type="GO" id="GO:0004252">
    <property type="term" value="F:serine-type endopeptidase activity"/>
    <property type="evidence" value="ECO:0007669"/>
    <property type="project" value="UniProtKB-EC"/>
</dbReference>
<evidence type="ECO:0000256" key="7">
    <source>
        <dbReference type="ARBA" id="ARBA00023015"/>
    </source>
</evidence>
<protein>
    <submittedName>
        <fullName evidence="13">SOS-response repressor and protease LexA</fullName>
        <ecNumber evidence="13">3.4.21.88</ecNumber>
    </submittedName>
</protein>
<dbReference type="NCBIfam" id="TIGR00498">
    <property type="entry name" value="lexA"/>
    <property type="match status" value="1"/>
</dbReference>
<keyword evidence="7" id="KW-0805">Transcription regulation</keyword>